<sequence length="298" mass="32178">MVSTQGMLAYAAPNFFQPHKARQAIRDAHDKKIPPLIFYYAGLSSVPITRFVAPMGFDGVWIDWEHSACGVETMTTMVHEAIAMSGGRTIPFVRIPGHDHAAIGWALDCGASIIVPQVETVEQAKHIVSAAKFGGNGTRSAPPFRYIPGLTDTPAYPGKDFFEGLNDQAAIMIQVETKRGVENLDAILTACPDIDIVWLGSLDCRVSMGLPANMGMGGSEPEYLEVLDLYDRTLTKHNKPRGGFGFASPPWGSADGFKEVAEGKALLTVTADVMHLMAMAQDLRNCRALVSEIGAAEK</sequence>
<feature type="domain" description="HpcH/HpaI aldolase/citrate lyase" evidence="3">
    <location>
        <begin position="42"/>
        <end position="213"/>
    </location>
</feature>
<dbReference type="Proteomes" id="UP001283341">
    <property type="component" value="Unassembled WGS sequence"/>
</dbReference>
<keyword evidence="4" id="KW-0418">Kinase</keyword>
<keyword evidence="5" id="KW-1185">Reference proteome</keyword>
<dbReference type="Pfam" id="PF03328">
    <property type="entry name" value="HpcH_HpaI"/>
    <property type="match status" value="1"/>
</dbReference>
<dbReference type="GO" id="GO:0016832">
    <property type="term" value="F:aldehyde-lyase activity"/>
    <property type="evidence" value="ECO:0007669"/>
    <property type="project" value="TreeGrafter"/>
</dbReference>
<protein>
    <submittedName>
        <fullName evidence="4">Pyruvate/Phosphoenolpyruvate kinase-like domain-containing protein</fullName>
    </submittedName>
</protein>
<gene>
    <name evidence="4" type="ORF">B0H66DRAFT_577251</name>
</gene>
<comment type="caution">
    <text evidence="4">The sequence shown here is derived from an EMBL/GenBank/DDBJ whole genome shotgun (WGS) entry which is preliminary data.</text>
</comment>
<evidence type="ECO:0000313" key="5">
    <source>
        <dbReference type="Proteomes" id="UP001283341"/>
    </source>
</evidence>
<organism evidence="4 5">
    <name type="scientific">Apodospora peruviana</name>
    <dbReference type="NCBI Taxonomy" id="516989"/>
    <lineage>
        <taxon>Eukaryota</taxon>
        <taxon>Fungi</taxon>
        <taxon>Dikarya</taxon>
        <taxon>Ascomycota</taxon>
        <taxon>Pezizomycotina</taxon>
        <taxon>Sordariomycetes</taxon>
        <taxon>Sordariomycetidae</taxon>
        <taxon>Sordariales</taxon>
        <taxon>Lasiosphaeriaceae</taxon>
        <taxon>Apodospora</taxon>
    </lineage>
</organism>
<reference evidence="4" key="1">
    <citation type="journal article" date="2023" name="Mol. Phylogenet. Evol.">
        <title>Genome-scale phylogeny and comparative genomics of the fungal order Sordariales.</title>
        <authorList>
            <person name="Hensen N."/>
            <person name="Bonometti L."/>
            <person name="Westerberg I."/>
            <person name="Brannstrom I.O."/>
            <person name="Guillou S."/>
            <person name="Cros-Aarteil S."/>
            <person name="Calhoun S."/>
            <person name="Haridas S."/>
            <person name="Kuo A."/>
            <person name="Mondo S."/>
            <person name="Pangilinan J."/>
            <person name="Riley R."/>
            <person name="LaButti K."/>
            <person name="Andreopoulos B."/>
            <person name="Lipzen A."/>
            <person name="Chen C."/>
            <person name="Yan M."/>
            <person name="Daum C."/>
            <person name="Ng V."/>
            <person name="Clum A."/>
            <person name="Steindorff A."/>
            <person name="Ohm R.A."/>
            <person name="Martin F."/>
            <person name="Silar P."/>
            <person name="Natvig D.O."/>
            <person name="Lalanne C."/>
            <person name="Gautier V."/>
            <person name="Ament-Velasquez S.L."/>
            <person name="Kruys A."/>
            <person name="Hutchinson M.I."/>
            <person name="Powell A.J."/>
            <person name="Barry K."/>
            <person name="Miller A.N."/>
            <person name="Grigoriev I.V."/>
            <person name="Debuchy R."/>
            <person name="Gladieux P."/>
            <person name="Hiltunen Thoren M."/>
            <person name="Johannesson H."/>
        </authorList>
    </citation>
    <scope>NUCLEOTIDE SEQUENCE</scope>
    <source>
        <strain evidence="4">CBS 118394</strain>
    </source>
</reference>
<evidence type="ECO:0000313" key="4">
    <source>
        <dbReference type="EMBL" id="KAK3315439.1"/>
    </source>
</evidence>
<dbReference type="SUPFAM" id="SSF51621">
    <property type="entry name" value="Phosphoenolpyruvate/pyruvate domain"/>
    <property type="match status" value="1"/>
</dbReference>
<dbReference type="InterPro" id="IPR015813">
    <property type="entry name" value="Pyrv/PenolPyrv_kinase-like_dom"/>
</dbReference>
<dbReference type="Gene3D" id="3.20.20.60">
    <property type="entry name" value="Phosphoenolpyruvate-binding domains"/>
    <property type="match status" value="1"/>
</dbReference>
<dbReference type="InterPro" id="IPR050251">
    <property type="entry name" value="HpcH-HpaI_aldolase"/>
</dbReference>
<accession>A0AAE0M2D3</accession>
<dbReference type="GO" id="GO:0005737">
    <property type="term" value="C:cytoplasm"/>
    <property type="evidence" value="ECO:0007669"/>
    <property type="project" value="TreeGrafter"/>
</dbReference>
<keyword evidence="1" id="KW-0479">Metal-binding</keyword>
<keyword evidence="2" id="KW-0456">Lyase</keyword>
<keyword evidence="4" id="KW-0808">Transferase</keyword>
<dbReference type="PANTHER" id="PTHR30502:SF8">
    <property type="entry name" value="SYNTHASE, PUTATIVE-RELATED"/>
    <property type="match status" value="1"/>
</dbReference>
<evidence type="ECO:0000256" key="2">
    <source>
        <dbReference type="ARBA" id="ARBA00023239"/>
    </source>
</evidence>
<keyword evidence="4" id="KW-0670">Pyruvate</keyword>
<evidence type="ECO:0000256" key="1">
    <source>
        <dbReference type="ARBA" id="ARBA00022723"/>
    </source>
</evidence>
<proteinExistence type="predicted"/>
<reference evidence="4" key="2">
    <citation type="submission" date="2023-06" db="EMBL/GenBank/DDBJ databases">
        <authorList>
            <consortium name="Lawrence Berkeley National Laboratory"/>
            <person name="Haridas S."/>
            <person name="Hensen N."/>
            <person name="Bonometti L."/>
            <person name="Westerberg I."/>
            <person name="Brannstrom I.O."/>
            <person name="Guillou S."/>
            <person name="Cros-Aarteil S."/>
            <person name="Calhoun S."/>
            <person name="Kuo A."/>
            <person name="Mondo S."/>
            <person name="Pangilinan J."/>
            <person name="Riley R."/>
            <person name="Labutti K."/>
            <person name="Andreopoulos B."/>
            <person name="Lipzen A."/>
            <person name="Chen C."/>
            <person name="Yanf M."/>
            <person name="Daum C."/>
            <person name="Ng V."/>
            <person name="Clum A."/>
            <person name="Steindorff A."/>
            <person name="Ohm R."/>
            <person name="Martin F."/>
            <person name="Silar P."/>
            <person name="Natvig D."/>
            <person name="Lalanne C."/>
            <person name="Gautier V."/>
            <person name="Ament-Velasquez S.L."/>
            <person name="Kruys A."/>
            <person name="Hutchinson M.I."/>
            <person name="Powell A.J."/>
            <person name="Barry K."/>
            <person name="Miller A.N."/>
            <person name="Grigoriev I.V."/>
            <person name="Debuchy R."/>
            <person name="Gladieux P."/>
            <person name="Thoren M.H."/>
            <person name="Johannesson H."/>
        </authorList>
    </citation>
    <scope>NUCLEOTIDE SEQUENCE</scope>
    <source>
        <strain evidence="4">CBS 118394</strain>
    </source>
</reference>
<dbReference type="PANTHER" id="PTHR30502">
    <property type="entry name" value="2-KETO-3-DEOXY-L-RHAMNONATE ALDOLASE"/>
    <property type="match status" value="1"/>
</dbReference>
<dbReference type="AlphaFoldDB" id="A0AAE0M2D3"/>
<evidence type="ECO:0000259" key="3">
    <source>
        <dbReference type="Pfam" id="PF03328"/>
    </source>
</evidence>
<dbReference type="GO" id="GO:0046872">
    <property type="term" value="F:metal ion binding"/>
    <property type="evidence" value="ECO:0007669"/>
    <property type="project" value="UniProtKB-KW"/>
</dbReference>
<dbReference type="InterPro" id="IPR040442">
    <property type="entry name" value="Pyrv_kinase-like_dom_sf"/>
</dbReference>
<dbReference type="InterPro" id="IPR005000">
    <property type="entry name" value="Aldolase/citrate-lyase_domain"/>
</dbReference>
<dbReference type="EMBL" id="JAUEDM010000006">
    <property type="protein sequence ID" value="KAK3315439.1"/>
    <property type="molecule type" value="Genomic_DNA"/>
</dbReference>
<name>A0AAE0M2D3_9PEZI</name>
<dbReference type="GO" id="GO:0016301">
    <property type="term" value="F:kinase activity"/>
    <property type="evidence" value="ECO:0007669"/>
    <property type="project" value="UniProtKB-KW"/>
</dbReference>